<reference evidence="1" key="2">
    <citation type="submission" date="2023-01" db="EMBL/GenBank/DDBJ databases">
        <authorList>
            <person name="Sun Q."/>
            <person name="Evtushenko L."/>
        </authorList>
    </citation>
    <scope>NUCLEOTIDE SEQUENCE</scope>
    <source>
        <strain evidence="1">VKM B-2347</strain>
    </source>
</reference>
<evidence type="ECO:0000313" key="1">
    <source>
        <dbReference type="EMBL" id="GLK69635.1"/>
    </source>
</evidence>
<organism evidence="1 2">
    <name type="scientific">Hansschlegelia plantiphila</name>
    <dbReference type="NCBI Taxonomy" id="374655"/>
    <lineage>
        <taxon>Bacteria</taxon>
        <taxon>Pseudomonadati</taxon>
        <taxon>Pseudomonadota</taxon>
        <taxon>Alphaproteobacteria</taxon>
        <taxon>Hyphomicrobiales</taxon>
        <taxon>Methylopilaceae</taxon>
        <taxon>Hansschlegelia</taxon>
    </lineage>
</organism>
<proteinExistence type="predicted"/>
<gene>
    <name evidence="1" type="ORF">GCM10008179_32730</name>
</gene>
<dbReference type="RefSeq" id="WP_271169853.1">
    <property type="nucleotide sequence ID" value="NZ_BSFI01000022.1"/>
</dbReference>
<comment type="caution">
    <text evidence="1">The sequence shown here is derived from an EMBL/GenBank/DDBJ whole genome shotgun (WGS) entry which is preliminary data.</text>
</comment>
<protein>
    <submittedName>
        <fullName evidence="1">Uncharacterized protein</fullName>
    </submittedName>
</protein>
<keyword evidence="2" id="KW-1185">Reference proteome</keyword>
<dbReference type="EMBL" id="BSFI01000022">
    <property type="protein sequence ID" value="GLK69635.1"/>
    <property type="molecule type" value="Genomic_DNA"/>
</dbReference>
<accession>A0A9W6J5K6</accession>
<dbReference type="Proteomes" id="UP001143372">
    <property type="component" value="Unassembled WGS sequence"/>
</dbReference>
<evidence type="ECO:0000313" key="2">
    <source>
        <dbReference type="Proteomes" id="UP001143372"/>
    </source>
</evidence>
<name>A0A9W6J5K6_9HYPH</name>
<reference evidence="1" key="1">
    <citation type="journal article" date="2014" name="Int. J. Syst. Evol. Microbiol.">
        <title>Complete genome sequence of Corynebacterium casei LMG S-19264T (=DSM 44701T), isolated from a smear-ripened cheese.</title>
        <authorList>
            <consortium name="US DOE Joint Genome Institute (JGI-PGF)"/>
            <person name="Walter F."/>
            <person name="Albersmeier A."/>
            <person name="Kalinowski J."/>
            <person name="Ruckert C."/>
        </authorList>
    </citation>
    <scope>NUCLEOTIDE SEQUENCE</scope>
    <source>
        <strain evidence="1">VKM B-2347</strain>
    </source>
</reference>
<dbReference type="AlphaFoldDB" id="A0A9W6J5K6"/>
<sequence>MPSTVKIAPPYSLFFISDPDLGEAPEPSGAHLKWTDSVVCISCLSWMDGETSVTLGAADEVGLHQPPVFDRLIVTPHLEIVVTTVELDVILRASVPSSRTRVRIWENHPSEPDIIVIGLG</sequence>